<comment type="caution">
    <text evidence="1">The sequence shown here is derived from an EMBL/GenBank/DDBJ whole genome shotgun (WGS) entry which is preliminary data.</text>
</comment>
<proteinExistence type="predicted"/>
<dbReference type="EMBL" id="CM055101">
    <property type="protein sequence ID" value="KAJ7541078.1"/>
    <property type="molecule type" value="Genomic_DNA"/>
</dbReference>
<reference evidence="2" key="1">
    <citation type="journal article" date="2024" name="Proc. Natl. Acad. Sci. U.S.A.">
        <title>Extraordinary preservation of gene collinearity over three hundred million years revealed in homosporous lycophytes.</title>
        <authorList>
            <person name="Li C."/>
            <person name="Wickell D."/>
            <person name="Kuo L.Y."/>
            <person name="Chen X."/>
            <person name="Nie B."/>
            <person name="Liao X."/>
            <person name="Peng D."/>
            <person name="Ji J."/>
            <person name="Jenkins J."/>
            <person name="Williams M."/>
            <person name="Shu S."/>
            <person name="Plott C."/>
            <person name="Barry K."/>
            <person name="Rajasekar S."/>
            <person name="Grimwood J."/>
            <person name="Han X."/>
            <person name="Sun S."/>
            <person name="Hou Z."/>
            <person name="He W."/>
            <person name="Dai G."/>
            <person name="Sun C."/>
            <person name="Schmutz J."/>
            <person name="Leebens-Mack J.H."/>
            <person name="Li F.W."/>
            <person name="Wang L."/>
        </authorList>
    </citation>
    <scope>NUCLEOTIDE SEQUENCE [LARGE SCALE GENOMIC DNA]</scope>
    <source>
        <strain evidence="2">cv. PW_Plant_1</strain>
    </source>
</reference>
<protein>
    <submittedName>
        <fullName evidence="1">Uncharacterized protein</fullName>
    </submittedName>
</protein>
<accession>A0ACC2CGB6</accession>
<sequence>MCFQKNLMLLQLLLVLSCCMSSQVVVTAVLPGRWNLLLQNSGVSAMHTTLSHTGKIIIFDRTDYGASQIKLSPTDKCRNDPKDVALVIDCWAHSVEFDPSTNSVRPLEILTDTWCSSGAFLANGTLVQTGGWNDGAKVIRHFSPCYSAICDWEEFPPQLAEKRWYASDQILPDDRVIVVGGRKAFSYEFVPRQETELAFVPLPFLQQTNDHKVENNLYPFLHLSSDGSLFIFANADSILLDYRSNSVIRRFPTMPGGSRNYPSTGSSIMLPLLAAENFQRIEVMICGGAPSDAFTQAIAGIFLTALQSCGRMVITDTNPKWEMETMPISRVMGDMIILPNAQILIVNGAQRGSAGWGLARDPVLMPLLYSPSEAVSQRFQILSASTIARMYHSTANLLPDGRVLVGGSNTNTDYAFNGVLFPTELRLEAYSPYYLDSSFSALKPTIIRFYPTTITLNSAFNVQFSVPTSPRSDLQISIYAPPFTTHSVSMNQRLLALSIINVKNLGGSTDLATVKSPPNAVAAPAGYYLLFVVNAGIPSTGAWIQLQA</sequence>
<organism evidence="1 2">
    <name type="scientific">Diphasiastrum complanatum</name>
    <name type="common">Issler's clubmoss</name>
    <name type="synonym">Lycopodium complanatum</name>
    <dbReference type="NCBI Taxonomy" id="34168"/>
    <lineage>
        <taxon>Eukaryota</taxon>
        <taxon>Viridiplantae</taxon>
        <taxon>Streptophyta</taxon>
        <taxon>Embryophyta</taxon>
        <taxon>Tracheophyta</taxon>
        <taxon>Lycopodiopsida</taxon>
        <taxon>Lycopodiales</taxon>
        <taxon>Lycopodiaceae</taxon>
        <taxon>Lycopodioideae</taxon>
        <taxon>Diphasiastrum</taxon>
    </lineage>
</organism>
<name>A0ACC2CGB6_DIPCM</name>
<dbReference type="Proteomes" id="UP001162992">
    <property type="component" value="Chromosome 10"/>
</dbReference>
<evidence type="ECO:0000313" key="1">
    <source>
        <dbReference type="EMBL" id="KAJ7541078.1"/>
    </source>
</evidence>
<keyword evidence="2" id="KW-1185">Reference proteome</keyword>
<gene>
    <name evidence="1" type="ORF">O6H91_10G045000</name>
</gene>
<evidence type="ECO:0000313" key="2">
    <source>
        <dbReference type="Proteomes" id="UP001162992"/>
    </source>
</evidence>